<dbReference type="EMBL" id="CALNXJ010000010">
    <property type="protein sequence ID" value="CAH3105640.1"/>
    <property type="molecule type" value="Genomic_DNA"/>
</dbReference>
<evidence type="ECO:0000259" key="5">
    <source>
        <dbReference type="Pfam" id="PF13087"/>
    </source>
</evidence>
<reference evidence="6 7" key="1">
    <citation type="submission" date="2022-05" db="EMBL/GenBank/DDBJ databases">
        <authorList>
            <consortium name="Genoscope - CEA"/>
            <person name="William W."/>
        </authorList>
    </citation>
    <scope>NUCLEOTIDE SEQUENCE [LARGE SCALE GENOMIC DNA]</scope>
</reference>
<evidence type="ECO:0000256" key="4">
    <source>
        <dbReference type="ARBA" id="ARBA00022840"/>
    </source>
</evidence>
<dbReference type="Pfam" id="PF13087">
    <property type="entry name" value="AAA_12"/>
    <property type="match status" value="1"/>
</dbReference>
<evidence type="ECO:0000256" key="1">
    <source>
        <dbReference type="ARBA" id="ARBA00022741"/>
    </source>
</evidence>
<dbReference type="GO" id="GO:0016787">
    <property type="term" value="F:hydrolase activity"/>
    <property type="evidence" value="ECO:0007669"/>
    <property type="project" value="UniProtKB-KW"/>
</dbReference>
<keyword evidence="1" id="KW-0547">Nucleotide-binding</keyword>
<dbReference type="PANTHER" id="PTHR43788">
    <property type="entry name" value="DNA2/NAM7 HELICASE FAMILY MEMBER"/>
    <property type="match status" value="1"/>
</dbReference>
<keyword evidence="3" id="KW-0347">Helicase</keyword>
<name>A0AAU9W661_9CNID</name>
<organism evidence="6 7">
    <name type="scientific">Pocillopora meandrina</name>
    <dbReference type="NCBI Taxonomy" id="46732"/>
    <lineage>
        <taxon>Eukaryota</taxon>
        <taxon>Metazoa</taxon>
        <taxon>Cnidaria</taxon>
        <taxon>Anthozoa</taxon>
        <taxon>Hexacorallia</taxon>
        <taxon>Scleractinia</taxon>
        <taxon>Astrocoeniina</taxon>
        <taxon>Pocilloporidae</taxon>
        <taxon>Pocillopora</taxon>
    </lineage>
</organism>
<evidence type="ECO:0000313" key="7">
    <source>
        <dbReference type="Proteomes" id="UP001159428"/>
    </source>
</evidence>
<dbReference type="InterPro" id="IPR050534">
    <property type="entry name" value="Coronavir_polyprotein_1ab"/>
</dbReference>
<evidence type="ECO:0000256" key="2">
    <source>
        <dbReference type="ARBA" id="ARBA00022801"/>
    </source>
</evidence>
<evidence type="ECO:0000313" key="6">
    <source>
        <dbReference type="EMBL" id="CAH3105640.1"/>
    </source>
</evidence>
<proteinExistence type="predicted"/>
<feature type="domain" description="DNA2/NAM7 helicase-like C-terminal" evidence="5">
    <location>
        <begin position="3"/>
        <end position="32"/>
    </location>
</feature>
<evidence type="ECO:0000256" key="3">
    <source>
        <dbReference type="ARBA" id="ARBA00022806"/>
    </source>
</evidence>
<dbReference type="GO" id="GO:0043139">
    <property type="term" value="F:5'-3' DNA helicase activity"/>
    <property type="evidence" value="ECO:0007669"/>
    <property type="project" value="TreeGrafter"/>
</dbReference>
<keyword evidence="4" id="KW-0067">ATP-binding</keyword>
<keyword evidence="7" id="KW-1185">Reference proteome</keyword>
<comment type="caution">
    <text evidence="6">The sequence shown here is derived from an EMBL/GenBank/DDBJ whole genome shotgun (WGS) entry which is preliminary data.</text>
</comment>
<dbReference type="Gene3D" id="3.40.50.300">
    <property type="entry name" value="P-loop containing nucleotide triphosphate hydrolases"/>
    <property type="match status" value="1"/>
</dbReference>
<dbReference type="InterPro" id="IPR041679">
    <property type="entry name" value="DNA2/NAM7-like_C"/>
</dbReference>
<dbReference type="PANTHER" id="PTHR43788:SF16">
    <property type="entry name" value="HELICASE WITH ZINC FINGER 2"/>
    <property type="match status" value="1"/>
</dbReference>
<accession>A0AAU9W661</accession>
<dbReference type="InterPro" id="IPR027417">
    <property type="entry name" value="P-loop_NTPase"/>
</dbReference>
<dbReference type="Proteomes" id="UP001159428">
    <property type="component" value="Unassembled WGS sequence"/>
</dbReference>
<keyword evidence="2" id="KW-0378">Hydrolase</keyword>
<gene>
    <name evidence="6" type="ORF">PMEA_00002030</name>
</gene>
<protein>
    <recommendedName>
        <fullName evidence="5">DNA2/NAM7 helicase-like C-terminal domain-containing protein</fullName>
    </recommendedName>
</protein>
<sequence>MATENLGFVTDEHQMNVALTRAKQGLCIIGNKNLLEVCDLWSSLIEHYQSKSCFVNGSDWP</sequence>
<dbReference type="AlphaFoldDB" id="A0AAU9W661"/>
<dbReference type="GO" id="GO:0005524">
    <property type="term" value="F:ATP binding"/>
    <property type="evidence" value="ECO:0007669"/>
    <property type="project" value="UniProtKB-KW"/>
</dbReference>